<reference evidence="1" key="1">
    <citation type="submission" date="2020-05" db="EMBL/GenBank/DDBJ databases">
        <title>WGS assembly of Panicum virgatum.</title>
        <authorList>
            <person name="Lovell J.T."/>
            <person name="Jenkins J."/>
            <person name="Shu S."/>
            <person name="Juenger T.E."/>
            <person name="Schmutz J."/>
        </authorList>
    </citation>
    <scope>NUCLEOTIDE SEQUENCE</scope>
    <source>
        <strain evidence="1">AP13</strain>
    </source>
</reference>
<protein>
    <submittedName>
        <fullName evidence="1">Uncharacterized protein</fullName>
    </submittedName>
</protein>
<comment type="caution">
    <text evidence="1">The sequence shown here is derived from an EMBL/GenBank/DDBJ whole genome shotgun (WGS) entry which is preliminary data.</text>
</comment>
<dbReference type="EMBL" id="CM029052">
    <property type="protein sequence ID" value="KAG2555872.1"/>
    <property type="molecule type" value="Genomic_DNA"/>
</dbReference>
<keyword evidence="2" id="KW-1185">Reference proteome</keyword>
<evidence type="ECO:0000313" key="1">
    <source>
        <dbReference type="EMBL" id="KAG2555872.1"/>
    </source>
</evidence>
<accession>A0A8T0P6S3</accession>
<proteinExistence type="predicted"/>
<sequence>MIMMTCLLTTSTWLMEVMPFLGLIRTTKCQYLVLFLLHIYFV</sequence>
<gene>
    <name evidence="1" type="ORF">PVAP13_8NG052201</name>
</gene>
<name>A0A8T0P6S3_PANVG</name>
<evidence type="ECO:0000313" key="2">
    <source>
        <dbReference type="Proteomes" id="UP000823388"/>
    </source>
</evidence>
<dbReference type="AlphaFoldDB" id="A0A8T0P6S3"/>
<organism evidence="1 2">
    <name type="scientific">Panicum virgatum</name>
    <name type="common">Blackwell switchgrass</name>
    <dbReference type="NCBI Taxonomy" id="38727"/>
    <lineage>
        <taxon>Eukaryota</taxon>
        <taxon>Viridiplantae</taxon>
        <taxon>Streptophyta</taxon>
        <taxon>Embryophyta</taxon>
        <taxon>Tracheophyta</taxon>
        <taxon>Spermatophyta</taxon>
        <taxon>Magnoliopsida</taxon>
        <taxon>Liliopsida</taxon>
        <taxon>Poales</taxon>
        <taxon>Poaceae</taxon>
        <taxon>PACMAD clade</taxon>
        <taxon>Panicoideae</taxon>
        <taxon>Panicodae</taxon>
        <taxon>Paniceae</taxon>
        <taxon>Panicinae</taxon>
        <taxon>Panicum</taxon>
        <taxon>Panicum sect. Hiantes</taxon>
    </lineage>
</organism>
<dbReference type="Proteomes" id="UP000823388">
    <property type="component" value="Chromosome 8N"/>
</dbReference>